<sequence>MISLSGASESDDSLSNFCFIRSLLADFDEKFGKFLEDLDTINSQIFSNAAFWGLVDLSSIYDKIVSKPFDGEIFVLKDTEKLESLRVSVLLLSDSLQLYKRLDGKFDSKAIVSEDLTNFRNELSRTLKYGQNCVREEDVEERSVQKHYKPSPEDLDIVSSPQFKQFNARRLQLLGLFDKRIF</sequence>
<protein>
    <submittedName>
        <fullName evidence="1">DEKNAAC102845</fullName>
    </submittedName>
</protein>
<organism evidence="1 2">
    <name type="scientific">Brettanomyces naardenensis</name>
    <name type="common">Yeast</name>
    <dbReference type="NCBI Taxonomy" id="13370"/>
    <lineage>
        <taxon>Eukaryota</taxon>
        <taxon>Fungi</taxon>
        <taxon>Dikarya</taxon>
        <taxon>Ascomycota</taxon>
        <taxon>Saccharomycotina</taxon>
        <taxon>Pichiomycetes</taxon>
        <taxon>Pichiales</taxon>
        <taxon>Pichiaceae</taxon>
        <taxon>Brettanomyces</taxon>
    </lineage>
</organism>
<keyword evidence="2" id="KW-1185">Reference proteome</keyword>
<reference evidence="1 2" key="1">
    <citation type="submission" date="2018-12" db="EMBL/GenBank/DDBJ databases">
        <authorList>
            <person name="Tiukova I."/>
            <person name="Dainat J."/>
        </authorList>
    </citation>
    <scope>NUCLEOTIDE SEQUENCE [LARGE SCALE GENOMIC DNA]</scope>
</reference>
<proteinExistence type="predicted"/>
<dbReference type="InParanoid" id="A0A448YLS2"/>
<dbReference type="OrthoDB" id="10454128at2759"/>
<accession>A0A448YLS2</accession>
<dbReference type="Proteomes" id="UP000290900">
    <property type="component" value="Unassembled WGS sequence"/>
</dbReference>
<dbReference type="AlphaFoldDB" id="A0A448YLS2"/>
<evidence type="ECO:0000313" key="2">
    <source>
        <dbReference type="Proteomes" id="UP000290900"/>
    </source>
</evidence>
<gene>
    <name evidence="1" type="ORF">BRENAR_LOCUS2592</name>
</gene>
<evidence type="ECO:0000313" key="1">
    <source>
        <dbReference type="EMBL" id="VEU21860.1"/>
    </source>
</evidence>
<dbReference type="EMBL" id="CAACVR010000013">
    <property type="protein sequence ID" value="VEU21860.1"/>
    <property type="molecule type" value="Genomic_DNA"/>
</dbReference>
<name>A0A448YLS2_BRENA</name>